<keyword evidence="2 7" id="KW-0813">Transport</keyword>
<proteinExistence type="inferred from homology"/>
<comment type="subcellular location">
    <subcellularLocation>
        <location evidence="1 7">Cell membrane</location>
        <topology evidence="1 7">Multi-pass membrane protein</topology>
    </subcellularLocation>
</comment>
<dbReference type="EMBL" id="JACHFM010000005">
    <property type="protein sequence ID" value="MBB5224207.1"/>
    <property type="molecule type" value="Genomic_DNA"/>
</dbReference>
<dbReference type="Proteomes" id="UP000549457">
    <property type="component" value="Unassembled WGS sequence"/>
</dbReference>
<organism evidence="9 10">
    <name type="scientific">Amaricoccus macauensis</name>
    <dbReference type="NCBI Taxonomy" id="57001"/>
    <lineage>
        <taxon>Bacteria</taxon>
        <taxon>Pseudomonadati</taxon>
        <taxon>Pseudomonadota</taxon>
        <taxon>Alphaproteobacteria</taxon>
        <taxon>Rhodobacterales</taxon>
        <taxon>Paracoccaceae</taxon>
        <taxon>Amaricoccus</taxon>
    </lineage>
</organism>
<feature type="domain" description="ABC transmembrane type-1" evidence="8">
    <location>
        <begin position="66"/>
        <end position="250"/>
    </location>
</feature>
<accession>A0A840SQ86</accession>
<evidence type="ECO:0000259" key="8">
    <source>
        <dbReference type="PROSITE" id="PS50928"/>
    </source>
</evidence>
<comment type="similarity">
    <text evidence="7">Belongs to the binding-protein-dependent transport system permease family.</text>
</comment>
<dbReference type="InterPro" id="IPR035906">
    <property type="entry name" value="MetI-like_sf"/>
</dbReference>
<dbReference type="InterPro" id="IPR000515">
    <property type="entry name" value="MetI-like"/>
</dbReference>
<evidence type="ECO:0000256" key="3">
    <source>
        <dbReference type="ARBA" id="ARBA00022475"/>
    </source>
</evidence>
<feature type="transmembrane region" description="Helical" evidence="7">
    <location>
        <begin position="108"/>
        <end position="127"/>
    </location>
</feature>
<evidence type="ECO:0000256" key="1">
    <source>
        <dbReference type="ARBA" id="ARBA00004651"/>
    </source>
</evidence>
<evidence type="ECO:0000256" key="5">
    <source>
        <dbReference type="ARBA" id="ARBA00022989"/>
    </source>
</evidence>
<dbReference type="PANTHER" id="PTHR30151:SF0">
    <property type="entry name" value="ABC TRANSPORTER PERMEASE PROTEIN MJ0413-RELATED"/>
    <property type="match status" value="1"/>
</dbReference>
<dbReference type="RefSeq" id="WP_184154606.1">
    <property type="nucleotide sequence ID" value="NZ_JACHFM010000005.1"/>
</dbReference>
<evidence type="ECO:0000313" key="9">
    <source>
        <dbReference type="EMBL" id="MBB5224207.1"/>
    </source>
</evidence>
<dbReference type="GO" id="GO:0055085">
    <property type="term" value="P:transmembrane transport"/>
    <property type="evidence" value="ECO:0007669"/>
    <property type="project" value="InterPro"/>
</dbReference>
<evidence type="ECO:0000313" key="10">
    <source>
        <dbReference type="Proteomes" id="UP000549457"/>
    </source>
</evidence>
<reference evidence="9 10" key="1">
    <citation type="submission" date="2020-08" db="EMBL/GenBank/DDBJ databases">
        <title>Genomic Encyclopedia of Type Strains, Phase IV (KMG-IV): sequencing the most valuable type-strain genomes for metagenomic binning, comparative biology and taxonomic classification.</title>
        <authorList>
            <person name="Goeker M."/>
        </authorList>
    </citation>
    <scope>NUCLEOTIDE SEQUENCE [LARGE SCALE GENOMIC DNA]</scope>
    <source>
        <strain evidence="9 10">DSM 101730</strain>
    </source>
</reference>
<dbReference type="Gene3D" id="1.10.3720.10">
    <property type="entry name" value="MetI-like"/>
    <property type="match status" value="1"/>
</dbReference>
<keyword evidence="5 7" id="KW-1133">Transmembrane helix</keyword>
<feature type="transmembrane region" description="Helical" evidence="7">
    <location>
        <begin position="77"/>
        <end position="96"/>
    </location>
</feature>
<evidence type="ECO:0000256" key="6">
    <source>
        <dbReference type="ARBA" id="ARBA00023136"/>
    </source>
</evidence>
<dbReference type="AlphaFoldDB" id="A0A840SQ86"/>
<evidence type="ECO:0000256" key="7">
    <source>
        <dbReference type="RuleBase" id="RU363032"/>
    </source>
</evidence>
<dbReference type="PANTHER" id="PTHR30151">
    <property type="entry name" value="ALKANE SULFONATE ABC TRANSPORTER-RELATED, MEMBRANE SUBUNIT"/>
    <property type="match status" value="1"/>
</dbReference>
<dbReference type="SUPFAM" id="SSF161098">
    <property type="entry name" value="MetI-like"/>
    <property type="match status" value="1"/>
</dbReference>
<dbReference type="GO" id="GO:0005886">
    <property type="term" value="C:plasma membrane"/>
    <property type="evidence" value="ECO:0007669"/>
    <property type="project" value="UniProtKB-SubCell"/>
</dbReference>
<sequence length="269" mass="28581">MLKFGRMRLDPLGLLGVAILIGLWFVLLPFTPRAMLPSPVQVVRYLAESFFYAPNFRYFGLADHSFLSALTYTVSNVLIAVGFGSAVGILLGLFSARVSALRAGTDPIALTVGNVPILIASPFLLMWFGSGRLSTVLVVAFYVSVTLYVYSQRAAVNLSPVFEASARTFGASTPAVVRDVLLPGTLPEILGGIRIALAGSWGLEAVAELLGDQRGIGKAIRSIATAMDVEGLFAALLLLGLTAMIVDLAAARLVSGLSSWRTRDETETA</sequence>
<feature type="transmembrane region" description="Helical" evidence="7">
    <location>
        <begin position="133"/>
        <end position="150"/>
    </location>
</feature>
<keyword evidence="10" id="KW-1185">Reference proteome</keyword>
<feature type="transmembrane region" description="Helical" evidence="7">
    <location>
        <begin position="12"/>
        <end position="30"/>
    </location>
</feature>
<comment type="caution">
    <text evidence="9">The sequence shown here is derived from an EMBL/GenBank/DDBJ whole genome shotgun (WGS) entry which is preliminary data.</text>
</comment>
<evidence type="ECO:0000256" key="2">
    <source>
        <dbReference type="ARBA" id="ARBA00022448"/>
    </source>
</evidence>
<protein>
    <submittedName>
        <fullName evidence="9">ABC-type nitrate/sulfonate/bicarbonate transport system permease component</fullName>
    </submittedName>
</protein>
<dbReference type="Pfam" id="PF00528">
    <property type="entry name" value="BPD_transp_1"/>
    <property type="match status" value="1"/>
</dbReference>
<dbReference type="PROSITE" id="PS50928">
    <property type="entry name" value="ABC_TM1"/>
    <property type="match status" value="1"/>
</dbReference>
<evidence type="ECO:0000256" key="4">
    <source>
        <dbReference type="ARBA" id="ARBA00022692"/>
    </source>
</evidence>
<keyword evidence="6 7" id="KW-0472">Membrane</keyword>
<feature type="transmembrane region" description="Helical" evidence="7">
    <location>
        <begin position="231"/>
        <end position="254"/>
    </location>
</feature>
<name>A0A840SQ86_9RHOB</name>
<dbReference type="CDD" id="cd06261">
    <property type="entry name" value="TM_PBP2"/>
    <property type="match status" value="1"/>
</dbReference>
<gene>
    <name evidence="9" type="ORF">HNP73_004168</name>
</gene>
<keyword evidence="3" id="KW-1003">Cell membrane</keyword>
<keyword evidence="4 7" id="KW-0812">Transmembrane</keyword>